<evidence type="ECO:0000313" key="1">
    <source>
        <dbReference type="EMBL" id="MBX35874.1"/>
    </source>
</evidence>
<name>A0A2P2N0A6_RHIMU</name>
<sequence>MASIDDSGAPTILACSCASFSTDGTSGPFVSSFTTDSETCWLLIAPATGSGQLFVRETVTEYLSSSAYFLNIIFETSTTGVS</sequence>
<dbReference type="EMBL" id="GGEC01055390">
    <property type="protein sequence ID" value="MBX35874.1"/>
    <property type="molecule type" value="Transcribed_RNA"/>
</dbReference>
<organism evidence="1">
    <name type="scientific">Rhizophora mucronata</name>
    <name type="common">Asiatic mangrove</name>
    <dbReference type="NCBI Taxonomy" id="61149"/>
    <lineage>
        <taxon>Eukaryota</taxon>
        <taxon>Viridiplantae</taxon>
        <taxon>Streptophyta</taxon>
        <taxon>Embryophyta</taxon>
        <taxon>Tracheophyta</taxon>
        <taxon>Spermatophyta</taxon>
        <taxon>Magnoliopsida</taxon>
        <taxon>eudicotyledons</taxon>
        <taxon>Gunneridae</taxon>
        <taxon>Pentapetalae</taxon>
        <taxon>rosids</taxon>
        <taxon>fabids</taxon>
        <taxon>Malpighiales</taxon>
        <taxon>Rhizophoraceae</taxon>
        <taxon>Rhizophora</taxon>
    </lineage>
</organism>
<protein>
    <submittedName>
        <fullName evidence="1">Uncharacterized protein</fullName>
    </submittedName>
</protein>
<proteinExistence type="predicted"/>
<accession>A0A2P2N0A6</accession>
<reference evidence="1" key="1">
    <citation type="submission" date="2018-02" db="EMBL/GenBank/DDBJ databases">
        <title>Rhizophora mucronata_Transcriptome.</title>
        <authorList>
            <person name="Meera S.P."/>
            <person name="Sreeshan A."/>
            <person name="Augustine A."/>
        </authorList>
    </citation>
    <scope>NUCLEOTIDE SEQUENCE</scope>
    <source>
        <tissue evidence="1">Leaf</tissue>
    </source>
</reference>
<dbReference type="AlphaFoldDB" id="A0A2P2N0A6"/>